<dbReference type="InterPro" id="IPR036249">
    <property type="entry name" value="Thioredoxin-like_sf"/>
</dbReference>
<dbReference type="Proteomes" id="UP000607653">
    <property type="component" value="Unassembled WGS sequence"/>
</dbReference>
<comment type="caution">
    <text evidence="3">The sequence shown here is derived from an EMBL/GenBank/DDBJ whole genome shotgun (WGS) entry which is preliminary data.</text>
</comment>
<dbReference type="CDD" id="cd02947">
    <property type="entry name" value="TRX_family"/>
    <property type="match status" value="1"/>
</dbReference>
<organism evidence="3 4">
    <name type="scientific">Nelumbo nucifera</name>
    <name type="common">Sacred lotus</name>
    <dbReference type="NCBI Taxonomy" id="4432"/>
    <lineage>
        <taxon>Eukaryota</taxon>
        <taxon>Viridiplantae</taxon>
        <taxon>Streptophyta</taxon>
        <taxon>Embryophyta</taxon>
        <taxon>Tracheophyta</taxon>
        <taxon>Spermatophyta</taxon>
        <taxon>Magnoliopsida</taxon>
        <taxon>Proteales</taxon>
        <taxon>Nelumbonaceae</taxon>
        <taxon>Nelumbo</taxon>
    </lineage>
</organism>
<evidence type="ECO:0000313" key="3">
    <source>
        <dbReference type="EMBL" id="DAD31134.1"/>
    </source>
</evidence>
<feature type="compositionally biased region" description="Polar residues" evidence="1">
    <location>
        <begin position="1"/>
        <end position="10"/>
    </location>
</feature>
<dbReference type="Pfam" id="PF00085">
    <property type="entry name" value="Thioredoxin"/>
    <property type="match status" value="1"/>
</dbReference>
<feature type="region of interest" description="Disordered" evidence="1">
    <location>
        <begin position="1"/>
        <end position="22"/>
    </location>
</feature>
<reference evidence="3 4" key="1">
    <citation type="journal article" date="2020" name="Mol. Biol. Evol.">
        <title>Distinct Expression and Methylation Patterns for Genes with Different Fates following a Single Whole-Genome Duplication in Flowering Plants.</title>
        <authorList>
            <person name="Shi T."/>
            <person name="Rahmani R.S."/>
            <person name="Gugger P.F."/>
            <person name="Wang M."/>
            <person name="Li H."/>
            <person name="Zhang Y."/>
            <person name="Li Z."/>
            <person name="Wang Q."/>
            <person name="Van de Peer Y."/>
            <person name="Marchal K."/>
            <person name="Chen J."/>
        </authorList>
    </citation>
    <scope>NUCLEOTIDE SEQUENCE [LARGE SCALE GENOMIC DNA]</scope>
    <source>
        <tissue evidence="3">Leaf</tissue>
    </source>
</reference>
<keyword evidence="4" id="KW-1185">Reference proteome</keyword>
<gene>
    <name evidence="3" type="ORF">HUJ06_009985</name>
</gene>
<dbReference type="Gene3D" id="3.40.30.10">
    <property type="entry name" value="Glutaredoxin"/>
    <property type="match status" value="1"/>
</dbReference>
<protein>
    <recommendedName>
        <fullName evidence="2">Thioredoxin domain-containing protein</fullName>
    </recommendedName>
</protein>
<dbReference type="AlphaFoldDB" id="A0A822YAL1"/>
<feature type="compositionally biased region" description="Low complexity" evidence="1">
    <location>
        <begin position="11"/>
        <end position="22"/>
    </location>
</feature>
<name>A0A822YAL1_NELNU</name>
<dbReference type="InterPro" id="IPR013766">
    <property type="entry name" value="Thioredoxin_domain"/>
</dbReference>
<dbReference type="PANTHER" id="PTHR10438">
    <property type="entry name" value="THIOREDOXIN"/>
    <property type="match status" value="1"/>
</dbReference>
<evidence type="ECO:0000259" key="2">
    <source>
        <dbReference type="Pfam" id="PF00085"/>
    </source>
</evidence>
<dbReference type="EMBL" id="DUZY01000003">
    <property type="protein sequence ID" value="DAD31134.1"/>
    <property type="molecule type" value="Genomic_DNA"/>
</dbReference>
<dbReference type="PANTHER" id="PTHR10438:SF463">
    <property type="entry name" value="THIOREDOXIN"/>
    <property type="match status" value="1"/>
</dbReference>
<evidence type="ECO:0000313" key="4">
    <source>
        <dbReference type="Proteomes" id="UP000607653"/>
    </source>
</evidence>
<accession>A0A822YAL1</accession>
<evidence type="ECO:0000256" key="1">
    <source>
        <dbReference type="SAM" id="MobiDB-lite"/>
    </source>
</evidence>
<proteinExistence type="predicted"/>
<dbReference type="SUPFAM" id="SSF52833">
    <property type="entry name" value="Thioredoxin-like"/>
    <property type="match status" value="1"/>
</dbReference>
<dbReference type="InterPro" id="IPR050620">
    <property type="entry name" value="Thioredoxin_H-type-like"/>
</dbReference>
<sequence>MGSFFSTQQDSSSLAGAPSGPSRVLAFHSASEWRAHFNACKDSTQLEVAQEFKVEAMPTFVLIKQGKEVDKVVGAKKDELEKKILKHRGQAHAQA</sequence>
<feature type="domain" description="Thioredoxin" evidence="2">
    <location>
        <begin position="41"/>
        <end position="84"/>
    </location>
</feature>